<dbReference type="EMBL" id="CAWYQH010000024">
    <property type="protein sequence ID" value="CAK8675832.1"/>
    <property type="molecule type" value="Genomic_DNA"/>
</dbReference>
<accession>A0ABP0FC67</accession>
<keyword evidence="3" id="KW-1185">Reference proteome</keyword>
<proteinExistence type="predicted"/>
<comment type="caution">
    <text evidence="2">The sequence shown here is derived from an EMBL/GenBank/DDBJ whole genome shotgun (WGS) entry which is preliminary data.</text>
</comment>
<reference evidence="2 3" key="1">
    <citation type="submission" date="2024-02" db="EMBL/GenBank/DDBJ databases">
        <authorList>
            <person name="Daric V."/>
            <person name="Darras S."/>
        </authorList>
    </citation>
    <scope>NUCLEOTIDE SEQUENCE [LARGE SCALE GENOMIC DNA]</scope>
</reference>
<protein>
    <submittedName>
        <fullName evidence="2">Uncharacterized protein</fullName>
    </submittedName>
</protein>
<feature type="compositionally biased region" description="Basic and acidic residues" evidence="1">
    <location>
        <begin position="252"/>
        <end position="263"/>
    </location>
</feature>
<feature type="compositionally biased region" description="Basic and acidic residues" evidence="1">
    <location>
        <begin position="225"/>
        <end position="244"/>
    </location>
</feature>
<gene>
    <name evidence="2" type="ORF">CVLEPA_LOCUS5366</name>
</gene>
<evidence type="ECO:0000313" key="2">
    <source>
        <dbReference type="EMBL" id="CAK8675832.1"/>
    </source>
</evidence>
<name>A0ABP0FC67_CLALP</name>
<evidence type="ECO:0000256" key="1">
    <source>
        <dbReference type="SAM" id="MobiDB-lite"/>
    </source>
</evidence>
<sequence length="359" mass="40758">MAAQSAFRLSINEKTSKAALASTGITKGVEVDSTLHANCPIKTPNFLWQNLSPELRAEAIRRAQLVQLFKQVNPDLQLCRRSTSDAAVQAKPTLEKGIQVPDIRFDYGTGRKFKPRNVTFGGFVGPGIRIQPRQRLDQRSNNTNYVSARQIPRFPLAPINASHNRQPWMPPYRSTLRVDAPPHTPRNVRIQASPTDKCEPTQFDDRRAKLLTASSGGQLPVTELKQTEQADTKTETEKENINRDSEEDEKVEADQKSKDDKISKTRSTSSGDEDSVVVVLDEPKKDRDLEKKYGQFFCRRCLRGWTSRNVWCVRDTCKVYIKQTCNMCNKVVNPYLVCHLPTNPQKHVHWRSTQSELIA</sequence>
<dbReference type="PANTHER" id="PTHR31054:SF3">
    <property type="entry name" value="ZYGOTE ARREST PROTEIN 1-LIKE"/>
    <property type="match status" value="1"/>
</dbReference>
<evidence type="ECO:0000313" key="3">
    <source>
        <dbReference type="Proteomes" id="UP001642483"/>
    </source>
</evidence>
<feature type="region of interest" description="Disordered" evidence="1">
    <location>
        <begin position="179"/>
        <end position="277"/>
    </location>
</feature>
<dbReference type="Proteomes" id="UP001642483">
    <property type="component" value="Unassembled WGS sequence"/>
</dbReference>
<dbReference type="InterPro" id="IPR026775">
    <property type="entry name" value="Zar1"/>
</dbReference>
<organism evidence="2 3">
    <name type="scientific">Clavelina lepadiformis</name>
    <name type="common">Light-bulb sea squirt</name>
    <name type="synonym">Ascidia lepadiformis</name>
    <dbReference type="NCBI Taxonomy" id="159417"/>
    <lineage>
        <taxon>Eukaryota</taxon>
        <taxon>Metazoa</taxon>
        <taxon>Chordata</taxon>
        <taxon>Tunicata</taxon>
        <taxon>Ascidiacea</taxon>
        <taxon>Aplousobranchia</taxon>
        <taxon>Clavelinidae</taxon>
        <taxon>Clavelina</taxon>
    </lineage>
</organism>
<feature type="compositionally biased region" description="Basic and acidic residues" evidence="1">
    <location>
        <begin position="196"/>
        <end position="208"/>
    </location>
</feature>
<dbReference type="PANTHER" id="PTHR31054">
    <property type="entry name" value="ZYGOTE ARREST PROTEIN 1-LIKE ISOFORM X1"/>
    <property type="match status" value="1"/>
</dbReference>